<keyword evidence="8" id="KW-1185">Reference proteome</keyword>
<dbReference type="SFLD" id="SFLDG01020">
    <property type="entry name" value="Terpene_Cyclase_Like_2"/>
    <property type="match status" value="1"/>
</dbReference>
<dbReference type="Proteomes" id="UP000076722">
    <property type="component" value="Unassembled WGS sequence"/>
</dbReference>
<keyword evidence="5 6" id="KW-0456">Lyase</keyword>
<dbReference type="STRING" id="1314777.A0A164T7Y5"/>
<evidence type="ECO:0000256" key="5">
    <source>
        <dbReference type="ARBA" id="ARBA00023239"/>
    </source>
</evidence>
<proteinExistence type="inferred from homology"/>
<comment type="similarity">
    <text evidence="2 6">Belongs to the terpene synthase family.</text>
</comment>
<comment type="cofactor">
    <cofactor evidence="1 6">
        <name>Mg(2+)</name>
        <dbReference type="ChEBI" id="CHEBI:18420"/>
    </cofactor>
</comment>
<dbReference type="Pfam" id="PF19086">
    <property type="entry name" value="Terpene_syn_C_2"/>
    <property type="match status" value="1"/>
</dbReference>
<gene>
    <name evidence="7" type="ORF">SISNIDRAFT_467009</name>
</gene>
<dbReference type="AlphaFoldDB" id="A0A164T7Y5"/>
<evidence type="ECO:0000256" key="2">
    <source>
        <dbReference type="ARBA" id="ARBA00006333"/>
    </source>
</evidence>
<dbReference type="EMBL" id="KV419411">
    <property type="protein sequence ID" value="KZS92148.1"/>
    <property type="molecule type" value="Genomic_DNA"/>
</dbReference>
<evidence type="ECO:0000256" key="6">
    <source>
        <dbReference type="RuleBase" id="RU366034"/>
    </source>
</evidence>
<dbReference type="InterPro" id="IPR034686">
    <property type="entry name" value="Terpene_cyclase-like_2"/>
</dbReference>
<evidence type="ECO:0000313" key="8">
    <source>
        <dbReference type="Proteomes" id="UP000076722"/>
    </source>
</evidence>
<dbReference type="PANTHER" id="PTHR35201:SF4">
    <property type="entry name" value="BETA-PINACENE SYNTHASE-RELATED"/>
    <property type="match status" value="1"/>
</dbReference>
<dbReference type="PANTHER" id="PTHR35201">
    <property type="entry name" value="TERPENE SYNTHASE"/>
    <property type="match status" value="1"/>
</dbReference>
<accession>A0A164T7Y5</accession>
<sequence>MSLRLATFQLSNLLKDWPWPRLRNPHSEEAAIACTDWLKDSLLDPNDLEAARRGYEFDSLIVAFHTLGVLFLTDDFTDVENGSEARSTNNIIADIFVSPYQQRKKEDKYVAEVTRQYWVSAIGISPWWQQERGMRRFKEYLDATALEASVREIDYVRDFEDYLRMRRSTSGILPSFWVIECAQRLPEDIIKHETIVTLTTCAMDLVIYDNDICSYPKEHAAGSTHNTVAVALHKFGLSLQEAVDWTTKRRQEVARKFLTTRDELPSWDKVLDKQVAGYIDALGYWVRGNWEWVFETTRYFTKEERKRLQETRVVEIQTKLVPS</sequence>
<protein>
    <recommendedName>
        <fullName evidence="6">Terpene synthase</fullName>
        <ecNumber evidence="6">4.2.3.-</ecNumber>
    </recommendedName>
</protein>
<organism evidence="7 8">
    <name type="scientific">Sistotremastrum niveocremeum HHB9708</name>
    <dbReference type="NCBI Taxonomy" id="1314777"/>
    <lineage>
        <taxon>Eukaryota</taxon>
        <taxon>Fungi</taxon>
        <taxon>Dikarya</taxon>
        <taxon>Basidiomycota</taxon>
        <taxon>Agaricomycotina</taxon>
        <taxon>Agaricomycetes</taxon>
        <taxon>Sistotremastrales</taxon>
        <taxon>Sistotremastraceae</taxon>
        <taxon>Sertulicium</taxon>
        <taxon>Sertulicium niveocremeum</taxon>
    </lineage>
</organism>
<dbReference type="GO" id="GO:0010333">
    <property type="term" value="F:terpene synthase activity"/>
    <property type="evidence" value="ECO:0007669"/>
    <property type="project" value="InterPro"/>
</dbReference>
<keyword evidence="3 6" id="KW-0479">Metal-binding</keyword>
<dbReference type="GO" id="GO:0046872">
    <property type="term" value="F:metal ion binding"/>
    <property type="evidence" value="ECO:0007669"/>
    <property type="project" value="UniProtKB-KW"/>
</dbReference>
<dbReference type="GO" id="GO:0008299">
    <property type="term" value="P:isoprenoid biosynthetic process"/>
    <property type="evidence" value="ECO:0007669"/>
    <property type="project" value="UniProtKB-ARBA"/>
</dbReference>
<dbReference type="InterPro" id="IPR008949">
    <property type="entry name" value="Isoprenoid_synthase_dom_sf"/>
</dbReference>
<evidence type="ECO:0000256" key="4">
    <source>
        <dbReference type="ARBA" id="ARBA00022842"/>
    </source>
</evidence>
<dbReference type="Gene3D" id="1.10.600.10">
    <property type="entry name" value="Farnesyl Diphosphate Synthase"/>
    <property type="match status" value="1"/>
</dbReference>
<keyword evidence="4 6" id="KW-0460">Magnesium</keyword>
<evidence type="ECO:0000256" key="1">
    <source>
        <dbReference type="ARBA" id="ARBA00001946"/>
    </source>
</evidence>
<evidence type="ECO:0000256" key="3">
    <source>
        <dbReference type="ARBA" id="ARBA00022723"/>
    </source>
</evidence>
<reference evidence="7 8" key="1">
    <citation type="journal article" date="2016" name="Mol. Biol. Evol.">
        <title>Comparative Genomics of Early-Diverging Mushroom-Forming Fungi Provides Insights into the Origins of Lignocellulose Decay Capabilities.</title>
        <authorList>
            <person name="Nagy L.G."/>
            <person name="Riley R."/>
            <person name="Tritt A."/>
            <person name="Adam C."/>
            <person name="Daum C."/>
            <person name="Floudas D."/>
            <person name="Sun H."/>
            <person name="Yadav J.S."/>
            <person name="Pangilinan J."/>
            <person name="Larsson K.H."/>
            <person name="Matsuura K."/>
            <person name="Barry K."/>
            <person name="Labutti K."/>
            <person name="Kuo R."/>
            <person name="Ohm R.A."/>
            <person name="Bhattacharya S.S."/>
            <person name="Shirouzu T."/>
            <person name="Yoshinaga Y."/>
            <person name="Martin F.M."/>
            <person name="Grigoriev I.V."/>
            <person name="Hibbett D.S."/>
        </authorList>
    </citation>
    <scope>NUCLEOTIDE SEQUENCE [LARGE SCALE GENOMIC DNA]</scope>
    <source>
        <strain evidence="7 8">HHB9708</strain>
    </source>
</reference>
<dbReference type="SUPFAM" id="SSF48576">
    <property type="entry name" value="Terpenoid synthases"/>
    <property type="match status" value="1"/>
</dbReference>
<evidence type="ECO:0000313" key="7">
    <source>
        <dbReference type="EMBL" id="KZS92148.1"/>
    </source>
</evidence>
<dbReference type="SFLD" id="SFLDS00005">
    <property type="entry name" value="Isoprenoid_Synthase_Type_I"/>
    <property type="match status" value="1"/>
</dbReference>
<dbReference type="EC" id="4.2.3.-" evidence="6"/>
<dbReference type="OrthoDB" id="6486656at2759"/>
<name>A0A164T7Y5_9AGAM</name>